<evidence type="ECO:0000313" key="3">
    <source>
        <dbReference type="Proteomes" id="UP000076532"/>
    </source>
</evidence>
<organism evidence="2 3">
    <name type="scientific">Athelia psychrophila</name>
    <dbReference type="NCBI Taxonomy" id="1759441"/>
    <lineage>
        <taxon>Eukaryota</taxon>
        <taxon>Fungi</taxon>
        <taxon>Dikarya</taxon>
        <taxon>Basidiomycota</taxon>
        <taxon>Agaricomycotina</taxon>
        <taxon>Agaricomycetes</taxon>
        <taxon>Agaricomycetidae</taxon>
        <taxon>Atheliales</taxon>
        <taxon>Atheliaceae</taxon>
        <taxon>Athelia</taxon>
    </lineage>
</organism>
<dbReference type="EMBL" id="KV417779">
    <property type="protein sequence ID" value="KZP06623.1"/>
    <property type="molecule type" value="Genomic_DNA"/>
</dbReference>
<feature type="compositionally biased region" description="Basic residues" evidence="1">
    <location>
        <begin position="152"/>
        <end position="161"/>
    </location>
</feature>
<protein>
    <submittedName>
        <fullName evidence="2">Uncharacterized protein</fullName>
    </submittedName>
</protein>
<accession>A0A167WYF4</accession>
<proteinExistence type="predicted"/>
<gene>
    <name evidence="2" type="ORF">FIBSPDRAFT_1053443</name>
</gene>
<feature type="compositionally biased region" description="Basic and acidic residues" evidence="1">
    <location>
        <begin position="240"/>
        <end position="250"/>
    </location>
</feature>
<dbReference type="AlphaFoldDB" id="A0A167WYF4"/>
<name>A0A167WYF4_9AGAM</name>
<sequence length="250" mass="26674">MPMLPFDEGVSLQNAPDLFIAAPQDFTTTFTSPGTTSPCIRDLEQRHVAVLRMLGLRNYIQTLTKQLRAYPALSRQIRSFSYSLQPATQTGSCYLPRRTASHPASMLQLPPAHSLPLTASLSGSSTGVAFTFAAPESASDATPTTCLALSSRKPRGSRGHPRPALNAYSSPSASPIIGVGRGDLGQWLPDGRPRAPTAPATQMERHDAEGSGIVNSDAGRDVSKADDKEEEISNLLADAIPKRPESTHNA</sequence>
<feature type="compositionally biased region" description="Basic and acidic residues" evidence="1">
    <location>
        <begin position="218"/>
        <end position="227"/>
    </location>
</feature>
<keyword evidence="3" id="KW-1185">Reference proteome</keyword>
<evidence type="ECO:0000313" key="2">
    <source>
        <dbReference type="EMBL" id="KZP06623.1"/>
    </source>
</evidence>
<feature type="region of interest" description="Disordered" evidence="1">
    <location>
        <begin position="141"/>
        <end position="250"/>
    </location>
</feature>
<reference evidence="2 3" key="1">
    <citation type="journal article" date="2016" name="Mol. Biol. Evol.">
        <title>Comparative Genomics of Early-Diverging Mushroom-Forming Fungi Provides Insights into the Origins of Lignocellulose Decay Capabilities.</title>
        <authorList>
            <person name="Nagy L.G."/>
            <person name="Riley R."/>
            <person name="Tritt A."/>
            <person name="Adam C."/>
            <person name="Daum C."/>
            <person name="Floudas D."/>
            <person name="Sun H."/>
            <person name="Yadav J.S."/>
            <person name="Pangilinan J."/>
            <person name="Larsson K.H."/>
            <person name="Matsuura K."/>
            <person name="Barry K."/>
            <person name="Labutti K."/>
            <person name="Kuo R."/>
            <person name="Ohm R.A."/>
            <person name="Bhattacharya S.S."/>
            <person name="Shirouzu T."/>
            <person name="Yoshinaga Y."/>
            <person name="Martin F.M."/>
            <person name="Grigoriev I.V."/>
            <person name="Hibbett D.S."/>
        </authorList>
    </citation>
    <scope>NUCLEOTIDE SEQUENCE [LARGE SCALE GENOMIC DNA]</scope>
    <source>
        <strain evidence="2 3">CBS 109695</strain>
    </source>
</reference>
<evidence type="ECO:0000256" key="1">
    <source>
        <dbReference type="SAM" id="MobiDB-lite"/>
    </source>
</evidence>
<dbReference type="Proteomes" id="UP000076532">
    <property type="component" value="Unassembled WGS sequence"/>
</dbReference>